<feature type="DNA-binding region" description="H-T-H motif" evidence="2">
    <location>
        <begin position="41"/>
        <end position="60"/>
    </location>
</feature>
<dbReference type="InterPro" id="IPR023772">
    <property type="entry name" value="DNA-bd_HTH_TetR-type_CS"/>
</dbReference>
<evidence type="ECO:0000256" key="1">
    <source>
        <dbReference type="ARBA" id="ARBA00023125"/>
    </source>
</evidence>
<dbReference type="GO" id="GO:0003700">
    <property type="term" value="F:DNA-binding transcription factor activity"/>
    <property type="evidence" value="ECO:0007669"/>
    <property type="project" value="TreeGrafter"/>
</dbReference>
<dbReference type="RefSeq" id="WP_119086137.1">
    <property type="nucleotide sequence ID" value="NZ_QXIY01000032.1"/>
</dbReference>
<dbReference type="GO" id="GO:0000976">
    <property type="term" value="F:transcription cis-regulatory region binding"/>
    <property type="evidence" value="ECO:0007669"/>
    <property type="project" value="TreeGrafter"/>
</dbReference>
<dbReference type="Pfam" id="PF14246">
    <property type="entry name" value="TetR_C_7"/>
    <property type="match status" value="1"/>
</dbReference>
<comment type="caution">
    <text evidence="4">The sequence shown here is derived from an EMBL/GenBank/DDBJ whole genome shotgun (WGS) entry which is preliminary data.</text>
</comment>
<reference evidence="4 5" key="1">
    <citation type="submission" date="2018-09" db="EMBL/GenBank/DDBJ databases">
        <title>Discovery and Ecogenomic Context for Candidatus Cryosericales, a Global Caldiserica Order Active in Thawing Permafrost.</title>
        <authorList>
            <person name="Martinez M.A."/>
            <person name="Woodcroft B.J."/>
            <person name="Ignacio Espinoza J.C."/>
            <person name="Zayed A."/>
            <person name="Singleton C.M."/>
            <person name="Boyd J."/>
            <person name="Li Y.-F."/>
            <person name="Purvine S."/>
            <person name="Maughan H."/>
            <person name="Hodgkins S.B."/>
            <person name="Anderson D."/>
            <person name="Sederholm M."/>
            <person name="Temperton B."/>
            <person name="Saleska S.R."/>
            <person name="Tyson G.W."/>
            <person name="Rich V.I."/>
        </authorList>
    </citation>
    <scope>NUCLEOTIDE SEQUENCE [LARGE SCALE GENOMIC DNA]</scope>
    <source>
        <strain evidence="4 5">SMC1</strain>
    </source>
</reference>
<dbReference type="InterPro" id="IPR001647">
    <property type="entry name" value="HTH_TetR"/>
</dbReference>
<dbReference type="EMBL" id="QXIY01000032">
    <property type="protein sequence ID" value="RIE16342.1"/>
    <property type="molecule type" value="Genomic_DNA"/>
</dbReference>
<keyword evidence="5" id="KW-1185">Reference proteome</keyword>
<dbReference type="SUPFAM" id="SSF48498">
    <property type="entry name" value="Tetracyclin repressor-like, C-terminal domain"/>
    <property type="match status" value="1"/>
</dbReference>
<evidence type="ECO:0000256" key="2">
    <source>
        <dbReference type="PROSITE-ProRule" id="PRU00335"/>
    </source>
</evidence>
<dbReference type="PANTHER" id="PTHR30055:SF226">
    <property type="entry name" value="HTH-TYPE TRANSCRIPTIONAL REGULATOR PKSA"/>
    <property type="match status" value="1"/>
</dbReference>
<gene>
    <name evidence="4" type="ORF">SMC1_07370</name>
</gene>
<proteinExistence type="predicted"/>
<dbReference type="OrthoDB" id="9809994at2"/>
<evidence type="ECO:0000313" key="5">
    <source>
        <dbReference type="Proteomes" id="UP000266113"/>
    </source>
</evidence>
<dbReference type="InterPro" id="IPR009057">
    <property type="entry name" value="Homeodomain-like_sf"/>
</dbReference>
<dbReference type="Pfam" id="PF00440">
    <property type="entry name" value="TetR_N"/>
    <property type="match status" value="1"/>
</dbReference>
<dbReference type="PRINTS" id="PR00455">
    <property type="entry name" value="HTHTETR"/>
</dbReference>
<protein>
    <submittedName>
        <fullName evidence="4">TetR/AcrR family transcriptional regulator</fullName>
    </submittedName>
</protein>
<evidence type="ECO:0000259" key="3">
    <source>
        <dbReference type="PROSITE" id="PS50977"/>
    </source>
</evidence>
<feature type="domain" description="HTH tetR-type" evidence="3">
    <location>
        <begin position="18"/>
        <end position="78"/>
    </location>
</feature>
<dbReference type="AlphaFoldDB" id="A0A398DL96"/>
<evidence type="ECO:0000313" key="4">
    <source>
        <dbReference type="EMBL" id="RIE16342.1"/>
    </source>
</evidence>
<dbReference type="PROSITE" id="PS50977">
    <property type="entry name" value="HTH_TETR_2"/>
    <property type="match status" value="1"/>
</dbReference>
<dbReference type="Gene3D" id="1.10.357.10">
    <property type="entry name" value="Tetracycline Repressor, domain 2"/>
    <property type="match status" value="1"/>
</dbReference>
<name>A0A398DL96_9BACT</name>
<dbReference type="PANTHER" id="PTHR30055">
    <property type="entry name" value="HTH-TYPE TRANSCRIPTIONAL REGULATOR RUTR"/>
    <property type="match status" value="1"/>
</dbReference>
<keyword evidence="1 2" id="KW-0238">DNA-binding</keyword>
<dbReference type="InterPro" id="IPR039536">
    <property type="entry name" value="TetR_C_Proteobacteria"/>
</dbReference>
<organism evidence="4 5">
    <name type="scientific">Candidatus Cryosericum septentrionale</name>
    <dbReference type="NCBI Taxonomy" id="2290913"/>
    <lineage>
        <taxon>Bacteria</taxon>
        <taxon>Pseudomonadati</taxon>
        <taxon>Caldisericota/Cryosericota group</taxon>
        <taxon>Candidatus Cryosericota</taxon>
        <taxon>Candidatus Cryosericia</taxon>
        <taxon>Candidatus Cryosericales</taxon>
        <taxon>Candidatus Cryosericaceae</taxon>
        <taxon>Candidatus Cryosericum</taxon>
    </lineage>
</organism>
<dbReference type="PROSITE" id="PS01081">
    <property type="entry name" value="HTH_TETR_1"/>
    <property type="match status" value="1"/>
</dbReference>
<sequence>MTQKQEQDALSRRDRRIERRQEEILQAAASVFAAKGYAQATTREIAAAADIAEGSLYNYFASKRDILVAIISRSPSPVDRLWSEAQNLADRDGFIGLVERALLAPASEQPWIRTVIKEAWTDDELFRQYQAGHVRETVAHVARLIECGIEAGWLRKVDPERAAQALVGALMASMMPLLRLTRGSEEPAEREQAARATADLLLFGLMMPEGGSHA</sequence>
<dbReference type="Gene3D" id="1.10.10.60">
    <property type="entry name" value="Homeodomain-like"/>
    <property type="match status" value="1"/>
</dbReference>
<accession>A0A398DL96</accession>
<dbReference type="InterPro" id="IPR036271">
    <property type="entry name" value="Tet_transcr_reg_TetR-rel_C_sf"/>
</dbReference>
<dbReference type="Proteomes" id="UP000266113">
    <property type="component" value="Unassembled WGS sequence"/>
</dbReference>
<dbReference type="InterPro" id="IPR050109">
    <property type="entry name" value="HTH-type_TetR-like_transc_reg"/>
</dbReference>
<dbReference type="SUPFAM" id="SSF46689">
    <property type="entry name" value="Homeodomain-like"/>
    <property type="match status" value="1"/>
</dbReference>